<keyword evidence="2" id="KW-1185">Reference proteome</keyword>
<evidence type="ECO:0000313" key="2">
    <source>
        <dbReference type="Proteomes" id="UP000277204"/>
    </source>
</evidence>
<reference evidence="1 2" key="1">
    <citation type="submission" date="2018-11" db="EMBL/GenBank/DDBJ databases">
        <authorList>
            <consortium name="Pathogen Informatics"/>
        </authorList>
    </citation>
    <scope>NUCLEOTIDE SEQUENCE [LARGE SCALE GENOMIC DNA]</scope>
    <source>
        <strain evidence="1 2">Zambia</strain>
    </source>
</reference>
<evidence type="ECO:0000313" key="1">
    <source>
        <dbReference type="EMBL" id="VDO51320.1"/>
    </source>
</evidence>
<dbReference type="Proteomes" id="UP000277204">
    <property type="component" value="Unassembled WGS sequence"/>
</dbReference>
<proteinExistence type="predicted"/>
<dbReference type="AlphaFoldDB" id="A0A183LCC2"/>
<name>A0A183LCC2_9TREM</name>
<organism evidence="1 2">
    <name type="scientific">Schistosoma margrebowiei</name>
    <dbReference type="NCBI Taxonomy" id="48269"/>
    <lineage>
        <taxon>Eukaryota</taxon>
        <taxon>Metazoa</taxon>
        <taxon>Spiralia</taxon>
        <taxon>Lophotrochozoa</taxon>
        <taxon>Platyhelminthes</taxon>
        <taxon>Trematoda</taxon>
        <taxon>Digenea</taxon>
        <taxon>Strigeidida</taxon>
        <taxon>Schistosomatoidea</taxon>
        <taxon>Schistosomatidae</taxon>
        <taxon>Schistosoma</taxon>
    </lineage>
</organism>
<accession>A0A183LCC2</accession>
<protein>
    <submittedName>
        <fullName evidence="1">Uncharacterized protein</fullName>
    </submittedName>
</protein>
<dbReference type="EMBL" id="UZAI01000318">
    <property type="protein sequence ID" value="VDO51320.1"/>
    <property type="molecule type" value="Genomic_DNA"/>
</dbReference>
<gene>
    <name evidence="1" type="ORF">SMRZ_LOCUS1447</name>
</gene>
<sequence length="112" mass="13116">MGSRILREQIAFELICQEVLDWKKHHHKEWNPTETLDRIKERKNKKTAIDNSRTRAEKAQAQVEYMEANKQVKQSIRAGKQKYVEELATTAEKADREGNMKQLYDTTKKVAG</sequence>